<evidence type="ECO:0000313" key="2">
    <source>
        <dbReference type="WBParaSite" id="PEQ_0000110001-mRNA-1"/>
    </source>
</evidence>
<protein>
    <submittedName>
        <fullName evidence="2">Uncharacterized protein</fullName>
    </submittedName>
</protein>
<organism evidence="1 2">
    <name type="scientific">Parascaris equorum</name>
    <name type="common">Equine roundworm</name>
    <dbReference type="NCBI Taxonomy" id="6256"/>
    <lineage>
        <taxon>Eukaryota</taxon>
        <taxon>Metazoa</taxon>
        <taxon>Ecdysozoa</taxon>
        <taxon>Nematoda</taxon>
        <taxon>Chromadorea</taxon>
        <taxon>Rhabditida</taxon>
        <taxon>Spirurina</taxon>
        <taxon>Ascaridomorpha</taxon>
        <taxon>Ascaridoidea</taxon>
        <taxon>Ascarididae</taxon>
        <taxon>Parascaris</taxon>
    </lineage>
</organism>
<reference evidence="2" key="1">
    <citation type="submission" date="2022-11" db="UniProtKB">
        <authorList>
            <consortium name="WormBaseParasite"/>
        </authorList>
    </citation>
    <scope>IDENTIFICATION</scope>
</reference>
<sequence length="37" mass="4259">MQLDTSMPIQPVLLRDDCRYFSANAIARSLNTLKKTF</sequence>
<name>A0A914R8S6_PAREQ</name>
<dbReference type="WBParaSite" id="PEQ_0000110001-mRNA-1">
    <property type="protein sequence ID" value="PEQ_0000110001-mRNA-1"/>
    <property type="gene ID" value="PEQ_0000110001"/>
</dbReference>
<evidence type="ECO:0000313" key="1">
    <source>
        <dbReference type="Proteomes" id="UP000887564"/>
    </source>
</evidence>
<dbReference type="AlphaFoldDB" id="A0A914R8S6"/>
<accession>A0A914R8S6</accession>
<keyword evidence="1" id="KW-1185">Reference proteome</keyword>
<proteinExistence type="predicted"/>
<dbReference type="Proteomes" id="UP000887564">
    <property type="component" value="Unplaced"/>
</dbReference>